<reference evidence="1 2" key="1">
    <citation type="submission" date="2019-12" db="EMBL/GenBank/DDBJ databases">
        <title>Chromosome-level assembly of the Caenorhabditis remanei genome.</title>
        <authorList>
            <person name="Teterina A.A."/>
            <person name="Willis J.H."/>
            <person name="Phillips P.C."/>
        </authorList>
    </citation>
    <scope>NUCLEOTIDE SEQUENCE [LARGE SCALE GENOMIC DNA]</scope>
    <source>
        <strain evidence="1 2">PX506</strain>
        <tissue evidence="1">Whole organism</tissue>
    </source>
</reference>
<dbReference type="CTD" id="9814120"/>
<name>A0A6A5GZA2_CAERE</name>
<dbReference type="Proteomes" id="UP000483820">
    <property type="component" value="Chromosome III"/>
</dbReference>
<organism evidence="1 2">
    <name type="scientific">Caenorhabditis remanei</name>
    <name type="common">Caenorhabditis vulgaris</name>
    <dbReference type="NCBI Taxonomy" id="31234"/>
    <lineage>
        <taxon>Eukaryota</taxon>
        <taxon>Metazoa</taxon>
        <taxon>Ecdysozoa</taxon>
        <taxon>Nematoda</taxon>
        <taxon>Chromadorea</taxon>
        <taxon>Rhabditida</taxon>
        <taxon>Rhabditina</taxon>
        <taxon>Rhabditomorpha</taxon>
        <taxon>Rhabditoidea</taxon>
        <taxon>Rhabditidae</taxon>
        <taxon>Peloderinae</taxon>
        <taxon>Caenorhabditis</taxon>
    </lineage>
</organism>
<dbReference type="RefSeq" id="XP_053586249.1">
    <property type="nucleotide sequence ID" value="XM_053726672.1"/>
</dbReference>
<evidence type="ECO:0000313" key="1">
    <source>
        <dbReference type="EMBL" id="KAF1759915.1"/>
    </source>
</evidence>
<evidence type="ECO:0000313" key="2">
    <source>
        <dbReference type="Proteomes" id="UP000483820"/>
    </source>
</evidence>
<comment type="caution">
    <text evidence="1">The sequence shown here is derived from an EMBL/GenBank/DDBJ whole genome shotgun (WGS) entry which is preliminary data.</text>
</comment>
<dbReference type="KEGG" id="crq:GCK72_008160"/>
<sequence>MKERAIELIQYEIARVKEAIVRQLEANVYRPERIDDEHPKFRQLTRLNFHIKTDEGKEFRRVSGDDLYDELEAVTRFEMEDYDEADEYRRARVIHHRMGRTCDDECPQLNGFTESSHAYRELVAFASIRSNSIDVRTEDFLDQHAGCFQGLRTIIQRLKEIKHCEESLQVLDESINVAQVEGTVNGLKIAQKINDQLWNEFGVGRADSQHTDISTKERYGSFIAAFESQVEKKSNVSTCAEYARTTIVNLRDIGNRPTGMKACAGAMVVVPTSVEGSINLVLKTLPSAAHDSG</sequence>
<gene>
    <name evidence="1" type="ORF">GCK72_008160</name>
</gene>
<dbReference type="GeneID" id="9814120"/>
<proteinExistence type="predicted"/>
<protein>
    <submittedName>
        <fullName evidence="1">Uncharacterized protein</fullName>
    </submittedName>
</protein>
<dbReference type="EMBL" id="WUAV01000003">
    <property type="protein sequence ID" value="KAF1759915.1"/>
    <property type="molecule type" value="Genomic_DNA"/>
</dbReference>
<dbReference type="AlphaFoldDB" id="A0A6A5GZA2"/>
<accession>A0A6A5GZA2</accession>